<keyword evidence="5 8" id="KW-0808">Transferase</keyword>
<comment type="miscellaneous">
    <text evidence="8">In eukaryotes there are cytoplasmic, mitochondrial and chloroplastic isozymes.</text>
</comment>
<name>A0A7C9D7Q8_OPUST</name>
<dbReference type="GO" id="GO:0006520">
    <property type="term" value="P:amino acid metabolic process"/>
    <property type="evidence" value="ECO:0007669"/>
    <property type="project" value="InterPro"/>
</dbReference>
<dbReference type="FunFam" id="3.40.640.10:FF:000015">
    <property type="entry name" value="Aspartate aminotransferase"/>
    <property type="match status" value="1"/>
</dbReference>
<evidence type="ECO:0000256" key="5">
    <source>
        <dbReference type="ARBA" id="ARBA00022679"/>
    </source>
</evidence>
<dbReference type="Gene3D" id="3.40.640.10">
    <property type="entry name" value="Type I PLP-dependent aspartate aminotransferase-like (Major domain)"/>
    <property type="match status" value="1"/>
</dbReference>
<comment type="similarity">
    <text evidence="2">Belongs to the class-I pyridoxal-phosphate-dependent aminotransferase family.</text>
</comment>
<evidence type="ECO:0000256" key="2">
    <source>
        <dbReference type="ARBA" id="ARBA00007441"/>
    </source>
</evidence>
<dbReference type="InterPro" id="IPR015421">
    <property type="entry name" value="PyrdxlP-dep_Trfase_major"/>
</dbReference>
<dbReference type="CDD" id="cd00609">
    <property type="entry name" value="AAT_like"/>
    <property type="match status" value="1"/>
</dbReference>
<evidence type="ECO:0000256" key="3">
    <source>
        <dbReference type="ARBA" id="ARBA00011738"/>
    </source>
</evidence>
<dbReference type="GO" id="GO:0005739">
    <property type="term" value="C:mitochondrion"/>
    <property type="evidence" value="ECO:0007669"/>
    <property type="project" value="TreeGrafter"/>
</dbReference>
<comment type="subunit">
    <text evidence="3 8">Homodimer.</text>
</comment>
<feature type="domain" description="Aminotransferase class I/classII large" evidence="9">
    <location>
        <begin position="52"/>
        <end position="283"/>
    </location>
</feature>
<dbReference type="PROSITE" id="PS00105">
    <property type="entry name" value="AA_TRANSFER_CLASS_1"/>
    <property type="match status" value="1"/>
</dbReference>
<sequence>MAMRAAISRRMGGTPASLGARWASSWWGHVDPAPKDPILGVTEAFLADPTPNKVNVGVGAYRDDDGKPVVLECVRQAEARIAGNLNMEYLPMGGSNHMVEETLKLAYGENSEFIKDKRIAAVQALSGTGACRLFADFQKRYQPESEIYIPVPTWANHHNIWRDAHVLQKTYHYYHPESRGLDFSAMMDDIKNAPKGSFFLLHACAHNPTGVDPTEEQWKEISQLIKAKGHFPFFDMAYQGFASGDPERDAKAIRIFLQDGHLLGISQSFAKNMGLYGQRVGCLSRLWLH</sequence>
<accession>A0A7C9D7Q8</accession>
<keyword evidence="6" id="KW-0663">Pyridoxal phosphate</keyword>
<evidence type="ECO:0000256" key="4">
    <source>
        <dbReference type="ARBA" id="ARBA00022576"/>
    </source>
</evidence>
<organism evidence="10">
    <name type="scientific">Opuntia streptacantha</name>
    <name type="common">Prickly pear cactus</name>
    <name type="synonym">Opuntia cardona</name>
    <dbReference type="NCBI Taxonomy" id="393608"/>
    <lineage>
        <taxon>Eukaryota</taxon>
        <taxon>Viridiplantae</taxon>
        <taxon>Streptophyta</taxon>
        <taxon>Embryophyta</taxon>
        <taxon>Tracheophyta</taxon>
        <taxon>Spermatophyta</taxon>
        <taxon>Magnoliopsida</taxon>
        <taxon>eudicotyledons</taxon>
        <taxon>Gunneridae</taxon>
        <taxon>Pentapetalae</taxon>
        <taxon>Caryophyllales</taxon>
        <taxon>Cactineae</taxon>
        <taxon>Cactaceae</taxon>
        <taxon>Opuntioideae</taxon>
        <taxon>Opuntia</taxon>
    </lineage>
</organism>
<evidence type="ECO:0000256" key="6">
    <source>
        <dbReference type="ARBA" id="ARBA00022898"/>
    </source>
</evidence>
<dbReference type="PANTHER" id="PTHR11879">
    <property type="entry name" value="ASPARTATE AMINOTRANSFERASE"/>
    <property type="match status" value="1"/>
</dbReference>
<reference evidence="10" key="2">
    <citation type="submission" date="2020-07" db="EMBL/GenBank/DDBJ databases">
        <authorList>
            <person name="Vera ALvarez R."/>
            <person name="Arias-Moreno D.M."/>
            <person name="Jimenez-Jacinto V."/>
            <person name="Jimenez-Bremont J.F."/>
            <person name="Swaminathan K."/>
            <person name="Moose S.P."/>
            <person name="Guerrero-Gonzalez M.L."/>
            <person name="Marino-Ramirez L."/>
            <person name="Landsman D."/>
            <person name="Rodriguez-Kessler M."/>
            <person name="Delgado-Sanchez P."/>
        </authorList>
    </citation>
    <scope>NUCLEOTIDE SEQUENCE</scope>
    <source>
        <tissue evidence="10">Cladode</tissue>
    </source>
</reference>
<dbReference type="GO" id="GO:0004069">
    <property type="term" value="F:L-aspartate:2-oxoglutarate aminotransferase activity"/>
    <property type="evidence" value="ECO:0007669"/>
    <property type="project" value="UniProtKB-EC"/>
</dbReference>
<evidence type="ECO:0000313" key="10">
    <source>
        <dbReference type="EMBL" id="MBA4630729.1"/>
    </source>
</evidence>
<evidence type="ECO:0000256" key="7">
    <source>
        <dbReference type="ARBA" id="ARBA00049185"/>
    </source>
</evidence>
<dbReference type="InterPro" id="IPR015424">
    <property type="entry name" value="PyrdxlP-dep_Trfase"/>
</dbReference>
<comment type="catalytic activity">
    <reaction evidence="7 8">
        <text>L-aspartate + 2-oxoglutarate = oxaloacetate + L-glutamate</text>
        <dbReference type="Rhea" id="RHEA:21824"/>
        <dbReference type="ChEBI" id="CHEBI:16452"/>
        <dbReference type="ChEBI" id="CHEBI:16810"/>
        <dbReference type="ChEBI" id="CHEBI:29985"/>
        <dbReference type="ChEBI" id="CHEBI:29991"/>
        <dbReference type="EC" id="2.6.1.1"/>
    </reaction>
</comment>
<dbReference type="InterPro" id="IPR004839">
    <property type="entry name" value="Aminotransferase_I/II_large"/>
</dbReference>
<dbReference type="InterPro" id="IPR004838">
    <property type="entry name" value="NHTrfase_class1_PyrdxlP-BS"/>
</dbReference>
<dbReference type="SUPFAM" id="SSF53383">
    <property type="entry name" value="PLP-dependent transferases"/>
    <property type="match status" value="1"/>
</dbReference>
<dbReference type="EC" id="2.6.1.1" evidence="8"/>
<dbReference type="EMBL" id="GISG01074924">
    <property type="protein sequence ID" value="MBA4630729.1"/>
    <property type="molecule type" value="Transcribed_RNA"/>
</dbReference>
<evidence type="ECO:0000256" key="8">
    <source>
        <dbReference type="RuleBase" id="RU000480"/>
    </source>
</evidence>
<reference evidence="10" key="1">
    <citation type="journal article" date="2013" name="J. Plant Res.">
        <title>Effect of fungi and light on seed germination of three Opuntia species from semiarid lands of central Mexico.</title>
        <authorList>
            <person name="Delgado-Sanchez P."/>
            <person name="Jimenez-Bremont J.F."/>
            <person name="Guerrero-Gonzalez Mde L."/>
            <person name="Flores J."/>
        </authorList>
    </citation>
    <scope>NUCLEOTIDE SEQUENCE</scope>
    <source>
        <tissue evidence="10">Cladode</tissue>
    </source>
</reference>
<evidence type="ECO:0000259" key="9">
    <source>
        <dbReference type="Pfam" id="PF00155"/>
    </source>
</evidence>
<dbReference type="PANTHER" id="PTHR11879:SF54">
    <property type="entry name" value="ASPARTATE AMINOTRANSFERASE, MITOCHONDRIAL"/>
    <property type="match status" value="1"/>
</dbReference>
<evidence type="ECO:0000256" key="1">
    <source>
        <dbReference type="ARBA" id="ARBA00001933"/>
    </source>
</evidence>
<dbReference type="InterPro" id="IPR000796">
    <property type="entry name" value="Asp_trans"/>
</dbReference>
<dbReference type="GO" id="GO:0030170">
    <property type="term" value="F:pyridoxal phosphate binding"/>
    <property type="evidence" value="ECO:0007669"/>
    <property type="project" value="InterPro"/>
</dbReference>
<comment type="cofactor">
    <cofactor evidence="1">
        <name>pyridoxal 5'-phosphate</name>
        <dbReference type="ChEBI" id="CHEBI:597326"/>
    </cofactor>
</comment>
<dbReference type="PRINTS" id="PR00799">
    <property type="entry name" value="TRANSAMINASE"/>
</dbReference>
<proteinExistence type="inferred from homology"/>
<keyword evidence="4 8" id="KW-0032">Aminotransferase</keyword>
<dbReference type="AlphaFoldDB" id="A0A7C9D7Q8"/>
<protein>
    <recommendedName>
        <fullName evidence="8">Aspartate aminotransferase</fullName>
        <ecNumber evidence="8">2.6.1.1</ecNumber>
    </recommendedName>
</protein>
<dbReference type="Pfam" id="PF00155">
    <property type="entry name" value="Aminotran_1_2"/>
    <property type="match status" value="1"/>
</dbReference>